<dbReference type="RefSeq" id="WP_402380418.1">
    <property type="nucleotide sequence ID" value="NZ_JBIUYY010000005.1"/>
</dbReference>
<accession>A0ABW8EHD3</accession>
<dbReference type="Proteomes" id="UP001617351">
    <property type="component" value="Unassembled WGS sequence"/>
</dbReference>
<protein>
    <recommendedName>
        <fullName evidence="4">Secreted protein</fullName>
    </recommendedName>
</protein>
<proteinExistence type="predicted"/>
<evidence type="ECO:0008006" key="4">
    <source>
        <dbReference type="Google" id="ProtNLM"/>
    </source>
</evidence>
<name>A0ABW8EHD3_STRT5</name>
<feature type="chain" id="PRO_5045695450" description="Secreted protein" evidence="1">
    <location>
        <begin position="30"/>
        <end position="161"/>
    </location>
</feature>
<keyword evidence="1" id="KW-0732">Signal</keyword>
<organism evidence="2 3">
    <name type="scientific">Streptomyces toxytricini</name>
    <name type="common">Actinomyces toxytricini</name>
    <dbReference type="NCBI Taxonomy" id="67369"/>
    <lineage>
        <taxon>Bacteria</taxon>
        <taxon>Bacillati</taxon>
        <taxon>Actinomycetota</taxon>
        <taxon>Actinomycetes</taxon>
        <taxon>Kitasatosporales</taxon>
        <taxon>Streptomycetaceae</taxon>
        <taxon>Streptomyces</taxon>
    </lineage>
</organism>
<comment type="caution">
    <text evidence="2">The sequence shown here is derived from an EMBL/GenBank/DDBJ whole genome shotgun (WGS) entry which is preliminary data.</text>
</comment>
<gene>
    <name evidence="2" type="ORF">ACIO7M_13360</name>
</gene>
<dbReference type="EMBL" id="JBIUYY010000005">
    <property type="protein sequence ID" value="MFJ2822088.1"/>
    <property type="molecule type" value="Genomic_DNA"/>
</dbReference>
<evidence type="ECO:0000313" key="3">
    <source>
        <dbReference type="Proteomes" id="UP001617351"/>
    </source>
</evidence>
<evidence type="ECO:0000256" key="1">
    <source>
        <dbReference type="SAM" id="SignalP"/>
    </source>
</evidence>
<evidence type="ECO:0000313" key="2">
    <source>
        <dbReference type="EMBL" id="MFJ2822088.1"/>
    </source>
</evidence>
<keyword evidence="3" id="KW-1185">Reference proteome</keyword>
<feature type="signal peptide" evidence="1">
    <location>
        <begin position="1"/>
        <end position="29"/>
    </location>
</feature>
<reference evidence="2 3" key="1">
    <citation type="submission" date="2024-10" db="EMBL/GenBank/DDBJ databases">
        <title>The Natural Products Discovery Center: Release of the First 8490 Sequenced Strains for Exploring Actinobacteria Biosynthetic Diversity.</title>
        <authorList>
            <person name="Kalkreuter E."/>
            <person name="Kautsar S.A."/>
            <person name="Yang D."/>
            <person name="Bader C.D."/>
            <person name="Teijaro C.N."/>
            <person name="Fluegel L."/>
            <person name="Davis C.M."/>
            <person name="Simpson J.R."/>
            <person name="Lauterbach L."/>
            <person name="Steele A.D."/>
            <person name="Gui C."/>
            <person name="Meng S."/>
            <person name="Li G."/>
            <person name="Viehrig K."/>
            <person name="Ye F."/>
            <person name="Su P."/>
            <person name="Kiefer A.F."/>
            <person name="Nichols A."/>
            <person name="Cepeda A.J."/>
            <person name="Yan W."/>
            <person name="Fan B."/>
            <person name="Jiang Y."/>
            <person name="Adhikari A."/>
            <person name="Zheng C.-J."/>
            <person name="Schuster L."/>
            <person name="Cowan T.M."/>
            <person name="Smanski M.J."/>
            <person name="Chevrette M.G."/>
            <person name="De Carvalho L.P.S."/>
            <person name="Shen B."/>
        </authorList>
    </citation>
    <scope>NUCLEOTIDE SEQUENCE [LARGE SCALE GENOMIC DNA]</scope>
    <source>
        <strain evidence="2 3">NPDC087220</strain>
    </source>
</reference>
<sequence>MSSRRARNLTATAVAAVSFVFASAIPAHAAPDWQTYKANSDWKCGDDKPHKVSRDLIFQTCIVKGERKAQAVLVVSNRSTKDVVLPMARVHSNGLYGTGVENEVQCGGMFGGSYTLHGGQARACFAPTVPVHCADIVAYGKLWANSAGVDETYNVVARPGC</sequence>